<dbReference type="PRINTS" id="PR00111">
    <property type="entry name" value="ABHYDROLASE"/>
</dbReference>
<evidence type="ECO:0000313" key="2">
    <source>
        <dbReference type="EMBL" id="PWV63539.1"/>
    </source>
</evidence>
<dbReference type="InterPro" id="IPR050266">
    <property type="entry name" value="AB_hydrolase_sf"/>
</dbReference>
<dbReference type="GO" id="GO:0016020">
    <property type="term" value="C:membrane"/>
    <property type="evidence" value="ECO:0007669"/>
    <property type="project" value="TreeGrafter"/>
</dbReference>
<name>A0A317MXK1_9GAMM</name>
<dbReference type="PANTHER" id="PTHR43798">
    <property type="entry name" value="MONOACYLGLYCEROL LIPASE"/>
    <property type="match status" value="1"/>
</dbReference>
<organism evidence="2 3">
    <name type="scientific">Plasticicumulans acidivorans</name>
    <dbReference type="NCBI Taxonomy" id="886464"/>
    <lineage>
        <taxon>Bacteria</taxon>
        <taxon>Pseudomonadati</taxon>
        <taxon>Pseudomonadota</taxon>
        <taxon>Gammaproteobacteria</taxon>
        <taxon>Candidatus Competibacteraceae</taxon>
        <taxon>Plasticicumulans</taxon>
    </lineage>
</organism>
<evidence type="ECO:0000313" key="3">
    <source>
        <dbReference type="Proteomes" id="UP000246569"/>
    </source>
</evidence>
<gene>
    <name evidence="2" type="ORF">C7443_103470</name>
</gene>
<keyword evidence="3" id="KW-1185">Reference proteome</keyword>
<dbReference type="RefSeq" id="WP_110018013.1">
    <property type="nucleotide sequence ID" value="NZ_QGTJ01000003.1"/>
</dbReference>
<dbReference type="InterPro" id="IPR029058">
    <property type="entry name" value="AB_hydrolase_fold"/>
</dbReference>
<dbReference type="PANTHER" id="PTHR43798:SF33">
    <property type="entry name" value="HYDROLASE, PUTATIVE (AFU_ORTHOLOGUE AFUA_2G14860)-RELATED"/>
    <property type="match status" value="1"/>
</dbReference>
<reference evidence="2 3" key="1">
    <citation type="submission" date="2018-05" db="EMBL/GenBank/DDBJ databases">
        <title>Genomic Encyclopedia of Type Strains, Phase IV (KMG-IV): sequencing the most valuable type-strain genomes for metagenomic binning, comparative biology and taxonomic classification.</title>
        <authorList>
            <person name="Goeker M."/>
        </authorList>
    </citation>
    <scope>NUCLEOTIDE SEQUENCE [LARGE SCALE GENOMIC DNA]</scope>
    <source>
        <strain evidence="2 3">DSM 23606</strain>
    </source>
</reference>
<dbReference type="Gene3D" id="3.40.50.1820">
    <property type="entry name" value="alpha/beta hydrolase"/>
    <property type="match status" value="1"/>
</dbReference>
<proteinExistence type="predicted"/>
<accession>A0A317MXK1</accession>
<sequence>MTLVHYTETGSGEALVLLHSGGMCGEEWKPQLPTLAKSWRVITPDLPGHGRSPLTAEHLSIGDCGRAVLALLDALGIERAHLLGSSMGGATALWIAVHHPERVARLGLYRVSYHKNEHTHAGTRDMGDPAYWKGVGLAGWLSRIHEPQGGPEAWQQVIRRVGEALDPTTSDHNHTLDTLRTLACPTLVIVGDRDPLVPLADALAMYQAIPDCGLWVMPFASHVTASNTWRAEAFAQEIARFLQRR</sequence>
<dbReference type="SUPFAM" id="SSF53474">
    <property type="entry name" value="alpha/beta-Hydrolases"/>
    <property type="match status" value="1"/>
</dbReference>
<dbReference type="OrthoDB" id="5853561at2"/>
<dbReference type="Pfam" id="PF00561">
    <property type="entry name" value="Abhydrolase_1"/>
    <property type="match status" value="1"/>
</dbReference>
<dbReference type="InterPro" id="IPR000073">
    <property type="entry name" value="AB_hydrolase_1"/>
</dbReference>
<dbReference type="AlphaFoldDB" id="A0A317MXK1"/>
<dbReference type="EMBL" id="QGTJ01000003">
    <property type="protein sequence ID" value="PWV63539.1"/>
    <property type="molecule type" value="Genomic_DNA"/>
</dbReference>
<evidence type="ECO:0000259" key="1">
    <source>
        <dbReference type="Pfam" id="PF00561"/>
    </source>
</evidence>
<comment type="caution">
    <text evidence="2">The sequence shown here is derived from an EMBL/GenBank/DDBJ whole genome shotgun (WGS) entry which is preliminary data.</text>
</comment>
<protein>
    <submittedName>
        <fullName evidence="2">3-oxoadipate enol-lactonase</fullName>
    </submittedName>
</protein>
<feature type="domain" description="AB hydrolase-1" evidence="1">
    <location>
        <begin position="14"/>
        <end position="106"/>
    </location>
</feature>
<dbReference type="Proteomes" id="UP000246569">
    <property type="component" value="Unassembled WGS sequence"/>
</dbReference>